<gene>
    <name evidence="1" type="ORF">GCM10008916_19400</name>
</gene>
<keyword evidence="2" id="KW-1185">Reference proteome</keyword>
<reference evidence="2" key="1">
    <citation type="journal article" date="2019" name="Int. J. Syst. Evol. Microbiol.">
        <title>The Global Catalogue of Microorganisms (GCM) 10K type strain sequencing project: providing services to taxonomists for standard genome sequencing and annotation.</title>
        <authorList>
            <consortium name="The Broad Institute Genomics Platform"/>
            <consortium name="The Broad Institute Genome Sequencing Center for Infectious Disease"/>
            <person name="Wu L."/>
            <person name="Ma J."/>
        </authorList>
    </citation>
    <scope>NUCLEOTIDE SEQUENCE [LARGE SCALE GENOMIC DNA]</scope>
    <source>
        <strain evidence="2">JCM 6485</strain>
    </source>
</reference>
<dbReference type="EMBL" id="BAAACO010000001">
    <property type="protein sequence ID" value="GAA0859049.1"/>
    <property type="molecule type" value="Genomic_DNA"/>
</dbReference>
<sequence length="43" mass="5311">MKNYTCEFSQIITKEDINIGVTYYIDNNFIRKNYYEVQKSFLY</sequence>
<dbReference type="Proteomes" id="UP001501764">
    <property type="component" value="Unassembled WGS sequence"/>
</dbReference>
<protein>
    <submittedName>
        <fullName evidence="1">Uncharacterized protein</fullName>
    </submittedName>
</protein>
<proteinExistence type="predicted"/>
<accession>A0ABP3X4Y3</accession>
<evidence type="ECO:0000313" key="1">
    <source>
        <dbReference type="EMBL" id="GAA0859049.1"/>
    </source>
</evidence>
<organism evidence="1 2">
    <name type="scientific">Clostridium nitritogenes</name>
    <dbReference type="NCBI Taxonomy" id="83340"/>
    <lineage>
        <taxon>Bacteria</taxon>
        <taxon>Bacillati</taxon>
        <taxon>Bacillota</taxon>
        <taxon>Clostridia</taxon>
        <taxon>Eubacteriales</taxon>
        <taxon>Clostridiaceae</taxon>
        <taxon>Clostridium</taxon>
    </lineage>
</organism>
<comment type="caution">
    <text evidence="1">The sequence shown here is derived from an EMBL/GenBank/DDBJ whole genome shotgun (WGS) entry which is preliminary data.</text>
</comment>
<name>A0ABP3X4Y3_9CLOT</name>
<evidence type="ECO:0000313" key="2">
    <source>
        <dbReference type="Proteomes" id="UP001501764"/>
    </source>
</evidence>